<accession>A0ACD5XXE0</accession>
<sequence length="1106" mass="126348">MGGKTIQLYGFRRADNADKVKNLLERVAGAGTVYAAILRHPRNISATSRPFAIVQFQTEAHASLLQYQAQRNVLRIGGYHLKLRIAEHDIVPRPRTTIFTLHDATLHFGCPLSETVMSVLWTGRRVSVEFGFGMEKIYFYMLHDSKKYKLEISYESIREIKLYRPPSPRSLTKSLLIEVRAAPKIYEPMPCCSGLMYEDPRFNYFRDEKDDQWARTTDFSPLASIGQSYILCLEVPYQCGLPNIGDYFVYYREHNSDFLCWRGYPYSCHNRFVPVVKSHRYTDIPYEILFTINRLVQNGILSGPTLNDNFFRLVSPSFQCIEDTKLALEKLLYHRKTCLNPTSWLSEQYSIFQRSRSRITLPNISMDDDDGLVRVYKVQVTPAKMYFCGPEINVSNRVIRHYAADLENFLRISFLDEDFEKLRSADIAPRSAASRRTALYDRILSVLSAGITIGDKKFEFLAFSSSQLRDNSAWMFASRPGLSASGIRQWMGSFAGIRNVAKYATRLGQSFSASTETLKVHKYEVEEIPDIKNGTKYEFSDGIGKISADCARQVAMKCKLKYTPSAFQIRYGGYKGVVAVDPRSHWKLLLRKSMLKFQSENITLDVIAYSKYQPCFLNRQLITLLSTLGVRDSIFELKQREAVERLNRMTIEPQAAIDAVEVMPMGQISNTVKGLLFCGYQPDLEPFLSMVLQNLRAFNLLELKRKSRIFIPQGQAMMGCLDETCTLRYGEVFVQASCTANDSEKKLVTGKVVVAKNPCLHPGDVRILQAVDVPALHHMVNCVVFPQQGPRPHPNECSGSDLDGDIYFVSWDPDLIPTCMVAPMDYTPAPTEILDHDVQIEEVHEYFADYIVNESLGMIANAHVVFADKDPLKAESAPCIELAKLFSIAVDFPKTGVPAKIPPHLHVKEYPDFMEKHDRETYASKGIIGKLYREIKWHNPLVYHFTKDVARISYDADLIVDGYQYHIQEAVWFKEEYDFKLGNLMDHYGIKTEAEIISGCVLMIAKNFSRSTDAEAIASAVSSLQREARSWFGEMHAEDWCHQAAKASAWYHVTYHPEYWGCYNQGYERPHLISFPWCVYDTLVSIKDKTMRFSTSSVDPCKRQCS</sequence>
<evidence type="ECO:0000313" key="1">
    <source>
        <dbReference type="EnsemblPlants" id="AVESA.00010b.r2.5AG0852130.1.CDS"/>
    </source>
</evidence>
<protein>
    <submittedName>
        <fullName evidence="1">Uncharacterized protein</fullName>
    </submittedName>
</protein>
<proteinExistence type="predicted"/>
<evidence type="ECO:0000313" key="2">
    <source>
        <dbReference type="Proteomes" id="UP001732700"/>
    </source>
</evidence>
<reference evidence="1" key="1">
    <citation type="submission" date="2021-05" db="EMBL/GenBank/DDBJ databases">
        <authorList>
            <person name="Scholz U."/>
            <person name="Mascher M."/>
            <person name="Fiebig A."/>
        </authorList>
    </citation>
    <scope>NUCLEOTIDE SEQUENCE [LARGE SCALE GENOMIC DNA]</scope>
</reference>
<keyword evidence="2" id="KW-1185">Reference proteome</keyword>
<reference evidence="1" key="2">
    <citation type="submission" date="2025-09" db="UniProtKB">
        <authorList>
            <consortium name="EnsemblPlants"/>
        </authorList>
    </citation>
    <scope>IDENTIFICATION</scope>
</reference>
<organism evidence="1 2">
    <name type="scientific">Avena sativa</name>
    <name type="common">Oat</name>
    <dbReference type="NCBI Taxonomy" id="4498"/>
    <lineage>
        <taxon>Eukaryota</taxon>
        <taxon>Viridiplantae</taxon>
        <taxon>Streptophyta</taxon>
        <taxon>Embryophyta</taxon>
        <taxon>Tracheophyta</taxon>
        <taxon>Spermatophyta</taxon>
        <taxon>Magnoliopsida</taxon>
        <taxon>Liliopsida</taxon>
        <taxon>Poales</taxon>
        <taxon>Poaceae</taxon>
        <taxon>BOP clade</taxon>
        <taxon>Pooideae</taxon>
        <taxon>Poodae</taxon>
        <taxon>Poeae</taxon>
        <taxon>Poeae Chloroplast Group 1 (Aveneae type)</taxon>
        <taxon>Aveninae</taxon>
        <taxon>Avena</taxon>
    </lineage>
</organism>
<name>A0ACD5XXE0_AVESA</name>
<dbReference type="EnsemblPlants" id="AVESA.00010b.r2.5AG0852130.1">
    <property type="protein sequence ID" value="AVESA.00010b.r2.5AG0852130.1.CDS"/>
    <property type="gene ID" value="AVESA.00010b.r2.5AG0852130"/>
</dbReference>
<dbReference type="Proteomes" id="UP001732700">
    <property type="component" value="Chromosome 5A"/>
</dbReference>